<accession>A0A1J5R0E8</accession>
<evidence type="ECO:0000256" key="3">
    <source>
        <dbReference type="ARBA" id="ARBA00022692"/>
    </source>
</evidence>
<keyword evidence="4 6" id="KW-1133">Transmembrane helix</keyword>
<keyword evidence="5 6" id="KW-0472">Membrane</keyword>
<gene>
    <name evidence="7" type="primary">exbD_24</name>
    <name evidence="7" type="ORF">GALL_325870</name>
</gene>
<evidence type="ECO:0000256" key="5">
    <source>
        <dbReference type="ARBA" id="ARBA00023136"/>
    </source>
</evidence>
<dbReference type="GO" id="GO:0022857">
    <property type="term" value="F:transmembrane transporter activity"/>
    <property type="evidence" value="ECO:0007669"/>
    <property type="project" value="InterPro"/>
</dbReference>
<evidence type="ECO:0000256" key="2">
    <source>
        <dbReference type="ARBA" id="ARBA00022475"/>
    </source>
</evidence>
<dbReference type="Gene3D" id="3.30.420.270">
    <property type="match status" value="1"/>
</dbReference>
<reference evidence="7" key="1">
    <citation type="submission" date="2016-10" db="EMBL/GenBank/DDBJ databases">
        <title>Sequence of Gallionella enrichment culture.</title>
        <authorList>
            <person name="Poehlein A."/>
            <person name="Muehling M."/>
            <person name="Daniel R."/>
        </authorList>
    </citation>
    <scope>NUCLEOTIDE SEQUENCE</scope>
</reference>
<name>A0A1J5R0E8_9ZZZZ</name>
<keyword evidence="2" id="KW-1003">Cell membrane</keyword>
<comment type="subcellular location">
    <subcellularLocation>
        <location evidence="1">Cell membrane</location>
        <topology evidence="1">Single-pass membrane protein</topology>
    </subcellularLocation>
</comment>
<dbReference type="EMBL" id="MLJW01000535">
    <property type="protein sequence ID" value="OIQ85559.1"/>
    <property type="molecule type" value="Genomic_DNA"/>
</dbReference>
<dbReference type="PANTHER" id="PTHR30558">
    <property type="entry name" value="EXBD MEMBRANE COMPONENT OF PMF-DRIVEN MACROMOLECULE IMPORT SYSTEM"/>
    <property type="match status" value="1"/>
</dbReference>
<dbReference type="InterPro" id="IPR003400">
    <property type="entry name" value="ExbD"/>
</dbReference>
<dbReference type="AlphaFoldDB" id="A0A1J5R0E8"/>
<keyword evidence="3 6" id="KW-0812">Transmembrane</keyword>
<dbReference type="GO" id="GO:0005886">
    <property type="term" value="C:plasma membrane"/>
    <property type="evidence" value="ECO:0007669"/>
    <property type="project" value="UniProtKB-SubCell"/>
</dbReference>
<organism evidence="7">
    <name type="scientific">mine drainage metagenome</name>
    <dbReference type="NCBI Taxonomy" id="410659"/>
    <lineage>
        <taxon>unclassified sequences</taxon>
        <taxon>metagenomes</taxon>
        <taxon>ecological metagenomes</taxon>
    </lineage>
</organism>
<dbReference type="Pfam" id="PF02472">
    <property type="entry name" value="ExbD"/>
    <property type="match status" value="1"/>
</dbReference>
<protein>
    <submittedName>
        <fullName evidence="7">Biopolymer transport protein ExbD</fullName>
    </submittedName>
</protein>
<evidence type="ECO:0000313" key="7">
    <source>
        <dbReference type="EMBL" id="OIQ85559.1"/>
    </source>
</evidence>
<dbReference type="PANTHER" id="PTHR30558:SF7">
    <property type="entry name" value="TOL-PAL SYSTEM PROTEIN TOLR"/>
    <property type="match status" value="1"/>
</dbReference>
<feature type="transmembrane region" description="Helical" evidence="6">
    <location>
        <begin position="20"/>
        <end position="42"/>
    </location>
</feature>
<proteinExistence type="predicted"/>
<evidence type="ECO:0000256" key="6">
    <source>
        <dbReference type="SAM" id="Phobius"/>
    </source>
</evidence>
<sequence length="146" mass="15343">MSFGRFDRGGMDAPMSDINMTPLIDVMLVLLVIFIITAPLLAGHIAVDLPKVNTPAAEQAPKSLSVSIQKDGRLYLGDRPTTLAALKARFAEAAKVRSDTELRIRADTAVPYGDVAGVMGVAQEVGLTRIGLITQPTGAASGVVAR</sequence>
<comment type="caution">
    <text evidence="7">The sequence shown here is derived from an EMBL/GenBank/DDBJ whole genome shotgun (WGS) entry which is preliminary data.</text>
</comment>
<evidence type="ECO:0000256" key="1">
    <source>
        <dbReference type="ARBA" id="ARBA00004162"/>
    </source>
</evidence>
<evidence type="ECO:0000256" key="4">
    <source>
        <dbReference type="ARBA" id="ARBA00022989"/>
    </source>
</evidence>